<evidence type="ECO:0000256" key="1">
    <source>
        <dbReference type="SAM" id="MobiDB-lite"/>
    </source>
</evidence>
<reference evidence="2 3" key="1">
    <citation type="submission" date="2019-11" db="EMBL/GenBank/DDBJ databases">
        <title>Venatorbacter sp. nov. a predator of Campylobacter and other Gram-negative bacteria.</title>
        <authorList>
            <person name="Saeedi A."/>
            <person name="Cummings N.J."/>
            <person name="Connerton I.F."/>
            <person name="Connerton P.L."/>
        </authorList>
    </citation>
    <scope>NUCLEOTIDE SEQUENCE [LARGE SCALE GENOMIC DNA]</scope>
    <source>
        <strain evidence="2">XL5</strain>
    </source>
</reference>
<dbReference type="RefSeq" id="WP_228346704.1">
    <property type="nucleotide sequence ID" value="NZ_CP046056.1"/>
</dbReference>
<evidence type="ECO:0008006" key="4">
    <source>
        <dbReference type="Google" id="ProtNLM"/>
    </source>
</evidence>
<evidence type="ECO:0000313" key="2">
    <source>
        <dbReference type="EMBL" id="QQD24146.1"/>
    </source>
</evidence>
<protein>
    <recommendedName>
        <fullName evidence="4">DUF4124 domain-containing protein</fullName>
    </recommendedName>
</protein>
<dbReference type="EMBL" id="CP046056">
    <property type="protein sequence ID" value="QQD24146.1"/>
    <property type="molecule type" value="Genomic_DNA"/>
</dbReference>
<dbReference type="AlphaFoldDB" id="A0A9X7UZQ6"/>
<accession>A0A9X7UZQ6</accession>
<keyword evidence="3" id="KW-1185">Reference proteome</keyword>
<dbReference type="KEGG" id="vcw:GJQ55_06515"/>
<name>A0A9X7UZQ6_9GAMM</name>
<sequence>MLFLFCLSAGSAQAEPEYFTWIDAEGRIHNTLKSDADRKKNDRSKAGENERPSSSSSDDNYLTEDEFAAEQERLQREQPPFYTWIDAEGRLRYETIPQPSEEAQAAAADDVLVSDHTLLPGWRVSDAVRNSGCCGLYQAYFQEELKPFKPVLFSRVDLSAPLRTQTGERPAWYFRLPELSPDAEDPVLRLRLRDTDAPLALIALDAQLQPLHFIPQVERQLTDATWKAVAFYESLISIADKDVQAFILYFPAGAPARANLEVEYRP</sequence>
<evidence type="ECO:0000313" key="3">
    <source>
        <dbReference type="Proteomes" id="UP000596074"/>
    </source>
</evidence>
<dbReference type="Proteomes" id="UP000596074">
    <property type="component" value="Chromosome"/>
</dbReference>
<feature type="region of interest" description="Disordered" evidence="1">
    <location>
        <begin position="33"/>
        <end position="63"/>
    </location>
</feature>
<proteinExistence type="predicted"/>
<gene>
    <name evidence="2" type="ORF">GJQ55_06515</name>
</gene>
<feature type="compositionally biased region" description="Basic and acidic residues" evidence="1">
    <location>
        <begin position="33"/>
        <end position="51"/>
    </location>
</feature>
<organism evidence="2 3">
    <name type="scientific">Venatoribacter cucullus</name>
    <dbReference type="NCBI Taxonomy" id="2661630"/>
    <lineage>
        <taxon>Bacteria</taxon>
        <taxon>Pseudomonadati</taxon>
        <taxon>Pseudomonadota</taxon>
        <taxon>Gammaproteobacteria</taxon>
        <taxon>Oceanospirillales</taxon>
        <taxon>Oceanospirillaceae</taxon>
        <taxon>Venatoribacter</taxon>
    </lineage>
</organism>